<dbReference type="OrthoDB" id="498505at2759"/>
<reference evidence="2" key="2">
    <citation type="submission" date="2020-11" db="EMBL/GenBank/DDBJ databases">
        <authorList>
            <person name="Cecchin M."/>
            <person name="Marcolungo L."/>
            <person name="Rossato M."/>
            <person name="Girolomoni L."/>
            <person name="Cosentino E."/>
            <person name="Cuine S."/>
            <person name="Li-Beisson Y."/>
            <person name="Delledonne M."/>
            <person name="Ballottari M."/>
        </authorList>
    </citation>
    <scope>NUCLEOTIDE SEQUENCE</scope>
    <source>
        <strain evidence="2">211/11P</strain>
        <tissue evidence="2">Whole cell</tissue>
    </source>
</reference>
<comment type="caution">
    <text evidence="2">The sequence shown here is derived from an EMBL/GenBank/DDBJ whole genome shotgun (WGS) entry which is preliminary data.</text>
</comment>
<keyword evidence="3" id="KW-1185">Reference proteome</keyword>
<evidence type="ECO:0000313" key="2">
    <source>
        <dbReference type="EMBL" id="KAI3423829.1"/>
    </source>
</evidence>
<dbReference type="AlphaFoldDB" id="A0A9D4YS69"/>
<protein>
    <recommendedName>
        <fullName evidence="1">ACT domain-containing protein</fullName>
    </recommendedName>
</protein>
<evidence type="ECO:0000259" key="1">
    <source>
        <dbReference type="PROSITE" id="PS51671"/>
    </source>
</evidence>
<gene>
    <name evidence="2" type="ORF">D9Q98_009665</name>
</gene>
<sequence>MAQAVVPLSAAHPSVWRLNGARRQPTPGGQRQQCRRQCAGWSPLRQQAASRQRAVAEDSTQDEIEGGYCMPAFVTADNNRSKCFTVLDVEVGDYPGLLRVLSWSLNGLDVVAQNAVVRTSEDGIAHNTFWLTCRGGEKLEDEEAELLAERVRDFVMYCSPDESASRKTEFCAGPIHISNRLHEQYTVLTVQEPQPTPGFLLEVASALSGMNVCIQQGVVHGVSCDAGDDLAMDQLDESQLDDSSCLLNVDDMDGRKFTFWLKDSQGRKMDYGGMTALVYTLSSVLGYRSHPTVPPDQEMLESAR</sequence>
<dbReference type="InterPro" id="IPR002912">
    <property type="entry name" value="ACT_dom"/>
</dbReference>
<name>A0A9D4YS69_CHLVU</name>
<reference evidence="2" key="1">
    <citation type="journal article" date="2019" name="Plant J.">
        <title>Chlorella vulgaris genome assembly and annotation reveals the molecular basis for metabolic acclimation to high light conditions.</title>
        <authorList>
            <person name="Cecchin M."/>
            <person name="Marcolungo L."/>
            <person name="Rossato M."/>
            <person name="Girolomoni L."/>
            <person name="Cosentino E."/>
            <person name="Cuine S."/>
            <person name="Li-Beisson Y."/>
            <person name="Delledonne M."/>
            <person name="Ballottari M."/>
        </authorList>
    </citation>
    <scope>NUCLEOTIDE SEQUENCE</scope>
    <source>
        <strain evidence="2">211/11P</strain>
    </source>
</reference>
<dbReference type="EMBL" id="SIDB01000014">
    <property type="protein sequence ID" value="KAI3423829.1"/>
    <property type="molecule type" value="Genomic_DNA"/>
</dbReference>
<evidence type="ECO:0000313" key="3">
    <source>
        <dbReference type="Proteomes" id="UP001055712"/>
    </source>
</evidence>
<accession>A0A9D4YS69</accession>
<dbReference type="PROSITE" id="PS51671">
    <property type="entry name" value="ACT"/>
    <property type="match status" value="1"/>
</dbReference>
<feature type="domain" description="ACT" evidence="1">
    <location>
        <begin position="86"/>
        <end position="165"/>
    </location>
</feature>
<dbReference type="Proteomes" id="UP001055712">
    <property type="component" value="Unassembled WGS sequence"/>
</dbReference>
<organism evidence="2 3">
    <name type="scientific">Chlorella vulgaris</name>
    <name type="common">Green alga</name>
    <dbReference type="NCBI Taxonomy" id="3077"/>
    <lineage>
        <taxon>Eukaryota</taxon>
        <taxon>Viridiplantae</taxon>
        <taxon>Chlorophyta</taxon>
        <taxon>core chlorophytes</taxon>
        <taxon>Trebouxiophyceae</taxon>
        <taxon>Chlorellales</taxon>
        <taxon>Chlorellaceae</taxon>
        <taxon>Chlorella clade</taxon>
        <taxon>Chlorella</taxon>
    </lineage>
</organism>
<proteinExistence type="predicted"/>